<sequence>MFNKTFFVALILCACYLSATWARPQLGQLPQLPVPGLDSLPIGNVGGAVGSALGAATGGLAAGGLTQSLSPSLGRPKIL</sequence>
<keyword evidence="1" id="KW-0732">Signal</keyword>
<name>A0ABM1PZF7_DROAR</name>
<evidence type="ECO:0000256" key="1">
    <source>
        <dbReference type="SAM" id="SignalP"/>
    </source>
</evidence>
<feature type="chain" id="PRO_5045587210" evidence="1">
    <location>
        <begin position="23"/>
        <end position="79"/>
    </location>
</feature>
<gene>
    <name evidence="3" type="primary">LOC108620205</name>
</gene>
<evidence type="ECO:0000313" key="2">
    <source>
        <dbReference type="Proteomes" id="UP000694904"/>
    </source>
</evidence>
<proteinExistence type="predicted"/>
<dbReference type="Proteomes" id="UP000694904">
    <property type="component" value="Chromosome X"/>
</dbReference>
<organism evidence="2 3">
    <name type="scientific">Drosophila arizonae</name>
    <name type="common">Fruit fly</name>
    <dbReference type="NCBI Taxonomy" id="7263"/>
    <lineage>
        <taxon>Eukaryota</taxon>
        <taxon>Metazoa</taxon>
        <taxon>Ecdysozoa</taxon>
        <taxon>Arthropoda</taxon>
        <taxon>Hexapoda</taxon>
        <taxon>Insecta</taxon>
        <taxon>Pterygota</taxon>
        <taxon>Neoptera</taxon>
        <taxon>Endopterygota</taxon>
        <taxon>Diptera</taxon>
        <taxon>Brachycera</taxon>
        <taxon>Muscomorpha</taxon>
        <taxon>Ephydroidea</taxon>
        <taxon>Drosophilidae</taxon>
        <taxon>Drosophila</taxon>
    </lineage>
</organism>
<dbReference type="GeneID" id="108620205"/>
<reference evidence="2" key="1">
    <citation type="journal article" date="1997" name="Nucleic Acids Res.">
        <title>tRNAscan-SE: a program for improved detection of transfer RNA genes in genomic sequence.</title>
        <authorList>
            <person name="Lowe T.M."/>
            <person name="Eddy S.R."/>
        </authorList>
    </citation>
    <scope>NUCLEOTIDE SEQUENCE [LARGE SCALE GENOMIC DNA]</scope>
</reference>
<protein>
    <submittedName>
        <fullName evidence="3">Uncharacterized protein LOC108620205</fullName>
    </submittedName>
</protein>
<feature type="signal peptide" evidence="1">
    <location>
        <begin position="1"/>
        <end position="22"/>
    </location>
</feature>
<accession>A0ABM1PZF7</accession>
<reference evidence="3" key="3">
    <citation type="submission" date="2025-08" db="UniProtKB">
        <authorList>
            <consortium name="RefSeq"/>
        </authorList>
    </citation>
    <scope>IDENTIFICATION</scope>
    <source>
        <tissue evidence="3">Whole organism</tissue>
    </source>
</reference>
<dbReference type="PROSITE" id="PS51257">
    <property type="entry name" value="PROKAR_LIPOPROTEIN"/>
    <property type="match status" value="1"/>
</dbReference>
<reference evidence="2" key="2">
    <citation type="journal article" date="2016" name="G3 (Bethesda)">
        <title>Genome Evolution in Three Species of Cactophilic Drosophila.</title>
        <authorList>
            <person name="Sanchez-Flores A."/>
            <person name="Penazola F."/>
            <person name="Carpinteyro-Ponce J."/>
            <person name="Nazario-Yepiz N."/>
            <person name="Abreu-Goodger C."/>
            <person name="Machado C.A."/>
            <person name="Markow T.A."/>
        </authorList>
    </citation>
    <scope>NUCLEOTIDE SEQUENCE [LARGE SCALE GENOMIC DNA]</scope>
</reference>
<keyword evidence="2" id="KW-1185">Reference proteome</keyword>
<evidence type="ECO:0000313" key="3">
    <source>
        <dbReference type="RefSeq" id="XP_017872593.1"/>
    </source>
</evidence>
<dbReference type="RefSeq" id="XP_017872593.1">
    <property type="nucleotide sequence ID" value="XM_018017104.1"/>
</dbReference>